<evidence type="ECO:0000313" key="2">
    <source>
        <dbReference type="WBParaSite" id="nRc.2.0.1.t03947-RA"/>
    </source>
</evidence>
<dbReference type="AlphaFoldDB" id="A0A915HRF4"/>
<sequence length="73" mass="7947">MDLLELSVSVVELQHLPGSTLFKFGRILGVIISHFGPANSTLGGDLLMFRLYGHRHLDLDLPGLPLAVPSQLL</sequence>
<evidence type="ECO:0000313" key="1">
    <source>
        <dbReference type="Proteomes" id="UP000887565"/>
    </source>
</evidence>
<dbReference type="Proteomes" id="UP000887565">
    <property type="component" value="Unplaced"/>
</dbReference>
<proteinExistence type="predicted"/>
<keyword evidence="1" id="KW-1185">Reference proteome</keyword>
<protein>
    <submittedName>
        <fullName evidence="2">Uncharacterized protein</fullName>
    </submittedName>
</protein>
<dbReference type="WBParaSite" id="nRc.2.0.1.t03947-RA">
    <property type="protein sequence ID" value="nRc.2.0.1.t03947-RA"/>
    <property type="gene ID" value="nRc.2.0.1.g03947"/>
</dbReference>
<accession>A0A915HRF4</accession>
<reference evidence="2" key="1">
    <citation type="submission" date="2022-11" db="UniProtKB">
        <authorList>
            <consortium name="WormBaseParasite"/>
        </authorList>
    </citation>
    <scope>IDENTIFICATION</scope>
</reference>
<organism evidence="1 2">
    <name type="scientific">Romanomermis culicivorax</name>
    <name type="common">Nematode worm</name>
    <dbReference type="NCBI Taxonomy" id="13658"/>
    <lineage>
        <taxon>Eukaryota</taxon>
        <taxon>Metazoa</taxon>
        <taxon>Ecdysozoa</taxon>
        <taxon>Nematoda</taxon>
        <taxon>Enoplea</taxon>
        <taxon>Dorylaimia</taxon>
        <taxon>Mermithida</taxon>
        <taxon>Mermithoidea</taxon>
        <taxon>Mermithidae</taxon>
        <taxon>Romanomermis</taxon>
    </lineage>
</organism>
<name>A0A915HRF4_ROMCU</name>